<gene>
    <name evidence="2" type="ORF">CARUB_v10027768mg</name>
</gene>
<evidence type="ECO:0000259" key="1">
    <source>
        <dbReference type="Pfam" id="PF11926"/>
    </source>
</evidence>
<reference evidence="3" key="1">
    <citation type="journal article" date="2013" name="Nat. Genet.">
        <title>The Capsella rubella genome and the genomic consequences of rapid mating system evolution.</title>
        <authorList>
            <person name="Slotte T."/>
            <person name="Hazzouri K.M."/>
            <person name="Agren J.A."/>
            <person name="Koenig D."/>
            <person name="Maumus F."/>
            <person name="Guo Y.L."/>
            <person name="Steige K."/>
            <person name="Platts A.E."/>
            <person name="Escobar J.S."/>
            <person name="Newman L.K."/>
            <person name="Wang W."/>
            <person name="Mandakova T."/>
            <person name="Vello E."/>
            <person name="Smith L.M."/>
            <person name="Henz S.R."/>
            <person name="Steffen J."/>
            <person name="Takuno S."/>
            <person name="Brandvain Y."/>
            <person name="Coop G."/>
            <person name="Andolfatto P."/>
            <person name="Hu T.T."/>
            <person name="Blanchette M."/>
            <person name="Clark R.M."/>
            <person name="Quesneville H."/>
            <person name="Nordborg M."/>
            <person name="Gaut B.S."/>
            <person name="Lysak M.A."/>
            <person name="Jenkins J."/>
            <person name="Grimwood J."/>
            <person name="Chapman J."/>
            <person name="Prochnik S."/>
            <person name="Shu S."/>
            <person name="Rokhsar D."/>
            <person name="Schmutz J."/>
            <person name="Weigel D."/>
            <person name="Wright S.I."/>
        </authorList>
    </citation>
    <scope>NUCLEOTIDE SEQUENCE [LARGE SCALE GENOMIC DNA]</scope>
    <source>
        <strain evidence="3">cv. Monte Gargano</strain>
    </source>
</reference>
<sequence length="440" mass="51164">MDESRKENIQEEARRAKMIAVEKYNAGDLVGAKEFAVKAKNLDPKLFGVCRLNAVLNVHMAFEKKINGAVDWYGILSADPTEDLGKIYKHYTKTVMAIIRDRDDSIRYVEEAYKLMAAACRNLLREKLKQIYERKEAQPSSRVRFRKVEPPSRAAGHVTQLMGMNRPENKRKEPLSTDMPHLRQLRRISEKAGIRRDLALTRDSKNCDKAKRVKIADKEDPYVVDMSVPDPDFYHFDKDRMKNSFGDNQMWSVYDDYGMPRFYALVHKVVSREPFKLCISWINSKKNDELGPMKWIDSYYYKTSGNFSIGRRNVWALYENWSPAWDISTSLEVMNKFEMVEVQQDFDDKVGVMVAPLVKLPGFHTVFRRHSTWRTYPRNELFRFSHQVASHLLTGEEDKNIPKGCLELDPAAMLPELLKVFTEEEMREVEDAVNKPKGVS</sequence>
<name>R0EZZ6_9BRAS</name>
<organism evidence="2 3">
    <name type="scientific">Capsella rubella</name>
    <dbReference type="NCBI Taxonomy" id="81985"/>
    <lineage>
        <taxon>Eukaryota</taxon>
        <taxon>Viridiplantae</taxon>
        <taxon>Streptophyta</taxon>
        <taxon>Embryophyta</taxon>
        <taxon>Tracheophyta</taxon>
        <taxon>Spermatophyta</taxon>
        <taxon>Magnoliopsida</taxon>
        <taxon>eudicotyledons</taxon>
        <taxon>Gunneridae</taxon>
        <taxon>Pentapetalae</taxon>
        <taxon>rosids</taxon>
        <taxon>malvids</taxon>
        <taxon>Brassicales</taxon>
        <taxon>Brassicaceae</taxon>
        <taxon>Camelineae</taxon>
        <taxon>Capsella</taxon>
    </lineage>
</organism>
<dbReference type="AlphaFoldDB" id="R0EZZ6"/>
<feature type="domain" description="DUF3444" evidence="1">
    <location>
        <begin position="313"/>
        <end position="397"/>
    </location>
</feature>
<proteinExistence type="predicted"/>
<protein>
    <recommendedName>
        <fullName evidence="1">DUF3444 domain-containing protein</fullName>
    </recommendedName>
</protein>
<accession>R0EZZ6</accession>
<dbReference type="Pfam" id="PF11926">
    <property type="entry name" value="DUF3444"/>
    <property type="match status" value="2"/>
</dbReference>
<dbReference type="eggNOG" id="KOG0714">
    <property type="taxonomic scope" value="Eukaryota"/>
</dbReference>
<dbReference type="PANTHER" id="PTHR44137">
    <property type="entry name" value="BNAC03G44070D PROTEIN"/>
    <property type="match status" value="1"/>
</dbReference>
<keyword evidence="3" id="KW-1185">Reference proteome</keyword>
<dbReference type="Proteomes" id="UP000029121">
    <property type="component" value="Unassembled WGS sequence"/>
</dbReference>
<evidence type="ECO:0000313" key="3">
    <source>
        <dbReference type="Proteomes" id="UP000029121"/>
    </source>
</evidence>
<dbReference type="EMBL" id="KB870812">
    <property type="protein sequence ID" value="EOA14536.1"/>
    <property type="molecule type" value="Genomic_DNA"/>
</dbReference>
<dbReference type="STRING" id="81985.R0EZZ6"/>
<dbReference type="PANTHER" id="PTHR44137:SF51">
    <property type="entry name" value="MOLECULAR CHAPERONE HSP40_DNAJ FAMILY PROTEIN"/>
    <property type="match status" value="1"/>
</dbReference>
<dbReference type="InterPro" id="IPR024593">
    <property type="entry name" value="DUF3444"/>
</dbReference>
<feature type="domain" description="DUF3444" evidence="1">
    <location>
        <begin position="226"/>
        <end position="311"/>
    </location>
</feature>
<evidence type="ECO:0000313" key="2">
    <source>
        <dbReference type="EMBL" id="EOA14536.1"/>
    </source>
</evidence>